<feature type="transmembrane region" description="Helical" evidence="7">
    <location>
        <begin position="423"/>
        <end position="445"/>
    </location>
</feature>
<feature type="transmembrane region" description="Helical" evidence="7">
    <location>
        <begin position="259"/>
        <end position="278"/>
    </location>
</feature>
<keyword evidence="5 7" id="KW-0472">Membrane</keyword>
<keyword evidence="10" id="KW-1185">Reference proteome</keyword>
<dbReference type="GO" id="GO:0022857">
    <property type="term" value="F:transmembrane transporter activity"/>
    <property type="evidence" value="ECO:0007669"/>
    <property type="project" value="InterPro"/>
</dbReference>
<dbReference type="Pfam" id="PF07690">
    <property type="entry name" value="MFS_1"/>
    <property type="match status" value="1"/>
</dbReference>
<dbReference type="Gene3D" id="1.20.1250.20">
    <property type="entry name" value="MFS general substrate transporter like domains"/>
    <property type="match status" value="1"/>
</dbReference>
<keyword evidence="3 7" id="KW-0812">Transmembrane</keyword>
<name>A0A2V5H0X9_ASPV1</name>
<dbReference type="OMA" id="VGWYIGA"/>
<gene>
    <name evidence="9" type="ORF">BO99DRAFT_483174</name>
</gene>
<dbReference type="GO" id="GO:0005886">
    <property type="term" value="C:plasma membrane"/>
    <property type="evidence" value="ECO:0007669"/>
    <property type="project" value="TreeGrafter"/>
</dbReference>
<dbReference type="PROSITE" id="PS50850">
    <property type="entry name" value="MFS"/>
    <property type="match status" value="1"/>
</dbReference>
<comment type="similarity">
    <text evidence="2">Belongs to the major facilitator superfamily. TCR/Tet family.</text>
</comment>
<feature type="transmembrane region" description="Helical" evidence="7">
    <location>
        <begin position="185"/>
        <end position="205"/>
    </location>
</feature>
<evidence type="ECO:0000256" key="7">
    <source>
        <dbReference type="SAM" id="Phobius"/>
    </source>
</evidence>
<dbReference type="FunFam" id="1.20.1720.10:FF:000012">
    <property type="entry name" value="MFS toxin efflux pump (AflT)"/>
    <property type="match status" value="1"/>
</dbReference>
<feature type="transmembrane region" description="Helical" evidence="7">
    <location>
        <begin position="217"/>
        <end position="239"/>
    </location>
</feature>
<feature type="transmembrane region" description="Helical" evidence="7">
    <location>
        <begin position="392"/>
        <end position="411"/>
    </location>
</feature>
<comment type="subcellular location">
    <subcellularLocation>
        <location evidence="1">Membrane</location>
        <topology evidence="1">Multi-pass membrane protein</topology>
    </subcellularLocation>
</comment>
<feature type="compositionally biased region" description="Basic and acidic residues" evidence="6">
    <location>
        <begin position="19"/>
        <end position="32"/>
    </location>
</feature>
<feature type="transmembrane region" description="Helical" evidence="7">
    <location>
        <begin position="128"/>
        <end position="147"/>
    </location>
</feature>
<evidence type="ECO:0000256" key="5">
    <source>
        <dbReference type="ARBA" id="ARBA00023136"/>
    </source>
</evidence>
<sequence length="575" mass="60497">MDNVESSPRTRPAPTESESELHHPLADEKGDGMADAGESQRAPGSATTADESHEYITGLKLFAVLASVTLAAFLMLLDGSIIGVAIPNITSQFHSLDDVGWYTAAYQLASAALQPLSGKVYTFYNTKWSYLFFFGVFELGSLICGLANSSSMLIGGRAIAGMGSSGLLNGGMTIIAGSVPLEKRPIFTGIYLGISQVGIICGPLIGGALTQYTTWRWCFYINLPVGAVTAVLLLFMHVPELTTKAPFSLALVRRTLPDLDLLGFALFAPAAIMVLLALQYGGNDYSWDSSVVIGLFCGAGATAIVFALWEKRMGERAMIPTSMVSARIVYSSAINGGMLVASILVAAQYLPIYFQGVRGYGPAMSGVNTLPGILSQLLMVILSGAFVQKLGYYLPFAAAGSAISAVGNGLVTMFAPSTPTGKWIGYQIVLGSGRGIGMQMGIIAIQNHLPVHLIPIGIAFMIFCQNFAGAVFVVVAEVIFRQQLVKEIRLHAPQVSVDAALAAGASASSVRALVSEGSGSSAELAGVLLAFANSLDKVFFLLMACCLTGCVAAFGMGWVDVRKKKTVAEEGEEGK</sequence>
<evidence type="ECO:0000313" key="10">
    <source>
        <dbReference type="Proteomes" id="UP000249829"/>
    </source>
</evidence>
<evidence type="ECO:0000256" key="1">
    <source>
        <dbReference type="ARBA" id="ARBA00004141"/>
    </source>
</evidence>
<feature type="transmembrane region" description="Helical" evidence="7">
    <location>
        <begin position="290"/>
        <end position="309"/>
    </location>
</feature>
<dbReference type="CDD" id="cd17502">
    <property type="entry name" value="MFS_Azr1_MDR_like"/>
    <property type="match status" value="1"/>
</dbReference>
<feature type="transmembrane region" description="Helical" evidence="7">
    <location>
        <begin position="61"/>
        <end position="86"/>
    </location>
</feature>
<evidence type="ECO:0000256" key="4">
    <source>
        <dbReference type="ARBA" id="ARBA00022989"/>
    </source>
</evidence>
<feature type="transmembrane region" description="Helical" evidence="7">
    <location>
        <begin position="538"/>
        <end position="559"/>
    </location>
</feature>
<reference evidence="9 10" key="1">
    <citation type="submission" date="2018-02" db="EMBL/GenBank/DDBJ databases">
        <title>The genomes of Aspergillus section Nigri reveals drivers in fungal speciation.</title>
        <authorList>
            <consortium name="DOE Joint Genome Institute"/>
            <person name="Vesth T.C."/>
            <person name="Nybo J."/>
            <person name="Theobald S."/>
            <person name="Brandl J."/>
            <person name="Frisvad J.C."/>
            <person name="Nielsen K.F."/>
            <person name="Lyhne E.K."/>
            <person name="Kogle M.E."/>
            <person name="Kuo A."/>
            <person name="Riley R."/>
            <person name="Clum A."/>
            <person name="Nolan M."/>
            <person name="Lipzen A."/>
            <person name="Salamov A."/>
            <person name="Henrissat B."/>
            <person name="Wiebenga A."/>
            <person name="De vries R.P."/>
            <person name="Grigoriev I.V."/>
            <person name="Mortensen U.H."/>
            <person name="Andersen M.R."/>
            <person name="Baker S.E."/>
        </authorList>
    </citation>
    <scope>NUCLEOTIDE SEQUENCE [LARGE SCALE GENOMIC DNA]</scope>
    <source>
        <strain evidence="9 10">CBS 115571</strain>
    </source>
</reference>
<dbReference type="EMBL" id="KZ825155">
    <property type="protein sequence ID" value="PYI17535.1"/>
    <property type="molecule type" value="Genomic_DNA"/>
</dbReference>
<feature type="transmembrane region" description="Helical" evidence="7">
    <location>
        <begin position="366"/>
        <end position="386"/>
    </location>
</feature>
<feature type="transmembrane region" description="Helical" evidence="7">
    <location>
        <begin position="159"/>
        <end position="179"/>
    </location>
</feature>
<dbReference type="InterPro" id="IPR020846">
    <property type="entry name" value="MFS_dom"/>
</dbReference>
<dbReference type="PANTHER" id="PTHR23501:SF193">
    <property type="entry name" value="MULTIDRUG TRANSPORTER, PUTATIVE (AFU_ORTHOLOGUE AFUA_8G00940)-RELATED"/>
    <property type="match status" value="1"/>
</dbReference>
<keyword evidence="4 7" id="KW-1133">Transmembrane helix</keyword>
<evidence type="ECO:0000259" key="8">
    <source>
        <dbReference type="PROSITE" id="PS50850"/>
    </source>
</evidence>
<dbReference type="PRINTS" id="PR01036">
    <property type="entry name" value="TCRTETB"/>
</dbReference>
<proteinExistence type="inferred from homology"/>
<dbReference type="PANTHER" id="PTHR23501">
    <property type="entry name" value="MAJOR FACILITATOR SUPERFAMILY"/>
    <property type="match status" value="1"/>
</dbReference>
<evidence type="ECO:0000256" key="3">
    <source>
        <dbReference type="ARBA" id="ARBA00022692"/>
    </source>
</evidence>
<dbReference type="Proteomes" id="UP000249829">
    <property type="component" value="Unassembled WGS sequence"/>
</dbReference>
<feature type="region of interest" description="Disordered" evidence="6">
    <location>
        <begin position="1"/>
        <end position="49"/>
    </location>
</feature>
<dbReference type="SUPFAM" id="SSF103473">
    <property type="entry name" value="MFS general substrate transporter"/>
    <property type="match status" value="2"/>
</dbReference>
<accession>A0A2V5H0X9</accession>
<dbReference type="AlphaFoldDB" id="A0A2V5H0X9"/>
<feature type="transmembrane region" description="Helical" evidence="7">
    <location>
        <begin position="329"/>
        <end position="354"/>
    </location>
</feature>
<dbReference type="InterPro" id="IPR011701">
    <property type="entry name" value="MFS"/>
</dbReference>
<organism evidence="9 10">
    <name type="scientific">Aspergillus violaceofuscus (strain CBS 115571)</name>
    <dbReference type="NCBI Taxonomy" id="1450538"/>
    <lineage>
        <taxon>Eukaryota</taxon>
        <taxon>Fungi</taxon>
        <taxon>Dikarya</taxon>
        <taxon>Ascomycota</taxon>
        <taxon>Pezizomycotina</taxon>
        <taxon>Eurotiomycetes</taxon>
        <taxon>Eurotiomycetidae</taxon>
        <taxon>Eurotiales</taxon>
        <taxon>Aspergillaceae</taxon>
        <taxon>Aspergillus</taxon>
    </lineage>
</organism>
<feature type="transmembrane region" description="Helical" evidence="7">
    <location>
        <begin position="451"/>
        <end position="480"/>
    </location>
</feature>
<feature type="domain" description="Major facilitator superfamily (MFS) profile" evidence="8">
    <location>
        <begin position="64"/>
        <end position="561"/>
    </location>
</feature>
<protein>
    <submittedName>
        <fullName evidence="9">Efflux pump protein</fullName>
    </submittedName>
</protein>
<evidence type="ECO:0000256" key="6">
    <source>
        <dbReference type="SAM" id="MobiDB-lite"/>
    </source>
</evidence>
<evidence type="ECO:0000313" key="9">
    <source>
        <dbReference type="EMBL" id="PYI17535.1"/>
    </source>
</evidence>
<dbReference type="InterPro" id="IPR036259">
    <property type="entry name" value="MFS_trans_sf"/>
</dbReference>
<evidence type="ECO:0000256" key="2">
    <source>
        <dbReference type="ARBA" id="ARBA00007520"/>
    </source>
</evidence>